<dbReference type="Pfam" id="PF17135">
    <property type="entry name" value="Ribosomal_L18"/>
    <property type="match status" value="1"/>
</dbReference>
<dbReference type="NCBIfam" id="NF003079">
    <property type="entry name" value="PRK04005.1"/>
    <property type="match status" value="1"/>
</dbReference>
<dbReference type="GO" id="GO:0022625">
    <property type="term" value="C:cytosolic large ribosomal subunit"/>
    <property type="evidence" value="ECO:0007669"/>
    <property type="project" value="TreeGrafter"/>
</dbReference>
<sequence>MRRLMKTNPRLIRLIKTLRKASNKNNAKIWKVVAEKLAKPTRRRVEVNISKINRYAKENETIVVPGKVLGAGKLEKRVVVAAYAFSESAKRIIKEAGGEAITIEELLERNPKGSNVRIMA</sequence>
<dbReference type="SUPFAM" id="SSF52080">
    <property type="entry name" value="Ribosomal proteins L15p and L18e"/>
    <property type="match status" value="1"/>
</dbReference>
<evidence type="ECO:0000256" key="3">
    <source>
        <dbReference type="ARBA" id="ARBA00023274"/>
    </source>
</evidence>
<dbReference type="GO" id="GO:0003735">
    <property type="term" value="F:structural constituent of ribosome"/>
    <property type="evidence" value="ECO:0007669"/>
    <property type="project" value="InterPro"/>
</dbReference>
<gene>
    <name evidence="5" type="primary">rpl18e</name>
    <name evidence="7" type="ORF">J422_04960</name>
</gene>
<dbReference type="OrthoDB" id="11309at2157"/>
<keyword evidence="2 5" id="KW-0689">Ribosomal protein</keyword>
<dbReference type="PROSITE" id="PS00475">
    <property type="entry name" value="RIBOSOMAL_L15"/>
    <property type="match status" value="1"/>
</dbReference>
<evidence type="ECO:0000313" key="8">
    <source>
        <dbReference type="Proteomes" id="UP000053695"/>
    </source>
</evidence>
<dbReference type="PANTHER" id="PTHR10934">
    <property type="entry name" value="60S RIBOSOMAL PROTEIN L18"/>
    <property type="match status" value="1"/>
</dbReference>
<organism evidence="7 8">
    <name type="scientific">Methanocaldococcus villosus KIN24-T80</name>
    <dbReference type="NCBI Taxonomy" id="1069083"/>
    <lineage>
        <taxon>Archaea</taxon>
        <taxon>Methanobacteriati</taxon>
        <taxon>Methanobacteriota</taxon>
        <taxon>Methanomada group</taxon>
        <taxon>Methanococci</taxon>
        <taxon>Methanococcales</taxon>
        <taxon>Methanocaldococcaceae</taxon>
        <taxon>Methanocaldococcus</taxon>
    </lineage>
</organism>
<dbReference type="RefSeq" id="WP_004592099.1">
    <property type="nucleotide sequence ID" value="NZ_APMM01000031.1"/>
</dbReference>
<evidence type="ECO:0000256" key="1">
    <source>
        <dbReference type="ARBA" id="ARBA00006815"/>
    </source>
</evidence>
<feature type="domain" description="Large ribosomal subunit protein uL15/eL18" evidence="6">
    <location>
        <begin position="7"/>
        <end position="119"/>
    </location>
</feature>
<dbReference type="GO" id="GO:0006412">
    <property type="term" value="P:translation"/>
    <property type="evidence" value="ECO:0007669"/>
    <property type="project" value="UniProtKB-UniRule"/>
</dbReference>
<dbReference type="PANTHER" id="PTHR10934:SF2">
    <property type="entry name" value="LARGE RIBOSOMAL SUBUNIT PROTEIN EL18"/>
    <property type="match status" value="1"/>
</dbReference>
<dbReference type="InterPro" id="IPR022947">
    <property type="entry name" value="Ribosomal_eL18_arc"/>
</dbReference>
<keyword evidence="8" id="KW-1185">Reference proteome</keyword>
<comment type="caution">
    <text evidence="7">The sequence shown here is derived from an EMBL/GenBank/DDBJ whole genome shotgun (WGS) entry which is preliminary data.</text>
</comment>
<name>N6UUE5_9EURY</name>
<keyword evidence="3 5" id="KW-0687">Ribonucleoprotein</keyword>
<evidence type="ECO:0000256" key="5">
    <source>
        <dbReference type="HAMAP-Rule" id="MF_00329"/>
    </source>
</evidence>
<dbReference type="EMBL" id="APMM01000031">
    <property type="protein sequence ID" value="ENN95964.1"/>
    <property type="molecule type" value="Genomic_DNA"/>
</dbReference>
<dbReference type="InterPro" id="IPR021131">
    <property type="entry name" value="Ribosomal_uL15/eL18"/>
</dbReference>
<dbReference type="InterPro" id="IPR000039">
    <property type="entry name" value="Ribosomal_eL18"/>
</dbReference>
<proteinExistence type="inferred from homology"/>
<comment type="similarity">
    <text evidence="1 5">Belongs to the eukaryotic ribosomal protein eL18 family.</text>
</comment>
<evidence type="ECO:0000259" key="6">
    <source>
        <dbReference type="Pfam" id="PF17135"/>
    </source>
</evidence>
<dbReference type="GO" id="GO:0003723">
    <property type="term" value="F:RNA binding"/>
    <property type="evidence" value="ECO:0007669"/>
    <property type="project" value="TreeGrafter"/>
</dbReference>
<dbReference type="HAMAP" id="MF_00329">
    <property type="entry name" value="Ribosomal_eL18"/>
    <property type="match status" value="1"/>
</dbReference>
<dbReference type="InterPro" id="IPR001196">
    <property type="entry name" value="Ribosomal_uL15_CS"/>
</dbReference>
<protein>
    <recommendedName>
        <fullName evidence="4 5">Large ribosomal subunit protein eL18</fullName>
    </recommendedName>
</protein>
<dbReference type="STRING" id="1069083.GCA_000371805_00498"/>
<dbReference type="Gene3D" id="3.100.10.10">
    <property type="match status" value="1"/>
</dbReference>
<evidence type="ECO:0000256" key="4">
    <source>
        <dbReference type="ARBA" id="ARBA00035218"/>
    </source>
</evidence>
<reference evidence="7 8" key="1">
    <citation type="journal article" date="2013" name="Genome Announc.">
        <title>Draft Genome Sequence of a Highly Flagellated, Fast-Swimming Archaeon, Methanocaldococcus villosus Strain KIN24-T80 (DSM 22612).</title>
        <authorList>
            <person name="Thennarasu S."/>
            <person name="Polireddy D."/>
            <person name="Antony A."/>
            <person name="Yada M.R."/>
            <person name="Algarawi S."/>
            <person name="Sivakumar N."/>
        </authorList>
    </citation>
    <scope>NUCLEOTIDE SEQUENCE [LARGE SCALE GENOMIC DNA]</scope>
    <source>
        <strain evidence="7 8">KIN24-T80</strain>
    </source>
</reference>
<dbReference type="AlphaFoldDB" id="N6UUE5"/>
<dbReference type="FunFam" id="3.100.10.10:FF:000013">
    <property type="entry name" value="50S ribosomal protein L18e"/>
    <property type="match status" value="1"/>
</dbReference>
<evidence type="ECO:0000256" key="2">
    <source>
        <dbReference type="ARBA" id="ARBA00022980"/>
    </source>
</evidence>
<dbReference type="InterPro" id="IPR036227">
    <property type="entry name" value="Ribosomal_uL15/eL18_sf"/>
</dbReference>
<dbReference type="PATRIC" id="fig|1069083.5.peg.972"/>
<evidence type="ECO:0000313" key="7">
    <source>
        <dbReference type="EMBL" id="ENN95964.1"/>
    </source>
</evidence>
<dbReference type="Proteomes" id="UP000053695">
    <property type="component" value="Unassembled WGS sequence"/>
</dbReference>
<accession>N6UUE5</accession>